<dbReference type="RefSeq" id="WP_327605641.1">
    <property type="nucleotide sequence ID" value="NZ_JARZFX010000001.1"/>
</dbReference>
<accession>A0ABU6K9R1</accession>
<comment type="caution">
    <text evidence="1">The sequence shown here is derived from an EMBL/GenBank/DDBJ whole genome shotgun (WGS) entry which is preliminary data.</text>
</comment>
<gene>
    <name evidence="1" type="ORF">QGM71_00995</name>
</gene>
<dbReference type="EMBL" id="JARZFX010000001">
    <property type="protein sequence ID" value="MEC5422068.1"/>
    <property type="molecule type" value="Genomic_DNA"/>
</dbReference>
<keyword evidence="2" id="KW-1185">Reference proteome</keyword>
<reference evidence="1 2" key="1">
    <citation type="journal article" date="2024" name="Int. J. Syst. Evol. Microbiol.">
        <title>Virgibacillus tibetensis sp. nov., isolated from salt lake on the Tibetan Plateau of China.</title>
        <authorList>
            <person name="Phurbu D."/>
            <person name="Liu Z.-X."/>
            <person name="Wang R."/>
            <person name="Zheng Y.-Y."/>
            <person name="Liu H.-C."/>
            <person name="Zhou Y.-G."/>
            <person name="Yu Y.-J."/>
            <person name="Li A.-H."/>
        </authorList>
    </citation>
    <scope>NUCLEOTIDE SEQUENCE [LARGE SCALE GENOMIC DNA]</scope>
    <source>
        <strain evidence="1 2">C22-A2</strain>
    </source>
</reference>
<dbReference type="InterPro" id="IPR025716">
    <property type="entry name" value="Post-transcriptional_regulator"/>
</dbReference>
<evidence type="ECO:0000313" key="1">
    <source>
        <dbReference type="EMBL" id="MEC5422068.1"/>
    </source>
</evidence>
<protein>
    <submittedName>
        <fullName evidence="1">Post-transcriptional regulator</fullName>
    </submittedName>
</protein>
<dbReference type="Proteomes" id="UP001335737">
    <property type="component" value="Unassembled WGS sequence"/>
</dbReference>
<name>A0ABU6K9R1_9BACI</name>
<dbReference type="Pfam" id="PF13797">
    <property type="entry name" value="Post_transc_reg"/>
    <property type="match status" value="1"/>
</dbReference>
<evidence type="ECO:0000313" key="2">
    <source>
        <dbReference type="Proteomes" id="UP001335737"/>
    </source>
</evidence>
<organism evidence="1 2">
    <name type="scientific">Virgibacillus tibetensis</name>
    <dbReference type="NCBI Taxonomy" id="3042313"/>
    <lineage>
        <taxon>Bacteria</taxon>
        <taxon>Bacillati</taxon>
        <taxon>Bacillota</taxon>
        <taxon>Bacilli</taxon>
        <taxon>Bacillales</taxon>
        <taxon>Bacillaceae</taxon>
        <taxon>Virgibacillus</taxon>
    </lineage>
</organism>
<proteinExistence type="predicted"/>
<sequence length="99" mass="11390">MEIVQTVNEWKAMIIPALESKASEFRLMGYSQATVEDVWKCLDQKVWKGDPEKRIHEVVQDVLHLGSSIYMSYLTLKAYQDDDLMASIAALTTDYMEEV</sequence>